<dbReference type="PRINTS" id="PR00886">
    <property type="entry name" value="HIGHMOBLTY12"/>
</dbReference>
<keyword evidence="6" id="KW-1185">Reference proteome</keyword>
<proteinExistence type="predicted"/>
<feature type="region of interest" description="Disordered" evidence="3">
    <location>
        <begin position="44"/>
        <end position="94"/>
    </location>
</feature>
<evidence type="ECO:0000313" key="6">
    <source>
        <dbReference type="Proteomes" id="UP001054902"/>
    </source>
</evidence>
<organism evidence="5 6">
    <name type="scientific">Chaetoceros tenuissimus</name>
    <dbReference type="NCBI Taxonomy" id="426638"/>
    <lineage>
        <taxon>Eukaryota</taxon>
        <taxon>Sar</taxon>
        <taxon>Stramenopiles</taxon>
        <taxon>Ochrophyta</taxon>
        <taxon>Bacillariophyta</taxon>
        <taxon>Coscinodiscophyceae</taxon>
        <taxon>Chaetocerotophycidae</taxon>
        <taxon>Chaetocerotales</taxon>
        <taxon>Chaetocerotaceae</taxon>
        <taxon>Chaetoceros</taxon>
    </lineage>
</organism>
<name>A0AAD3H9K9_9STRA</name>
<sequence length="384" mass="44859">MSASEIVDADEHGMFDPPPLPGNLTIPITHFGSPNLNLNWTDPFSDSYTPAQQKYNGSPAKPTPSPLDFKLSSTPKTSNSHQTSKQTNNKTITPPKTAFMCFSAARTGNGDGKVIDLDTLALEYRNLDCEEKEQWEEIAKKDKQRYLKEKNKSSFVPPKRRGKKHPLAPKRPMSAFLRYSKCKRKEVKQEHPHVDNTDISRILGHMWRNATDEDKEPFVQQELKDRAVYKREMKKWRAQQEHISNVSTSPINDNSVHDVDYKTYSHRHSAYPHNNSAHLNQHQMSRYSHDPFHGLHHTNSWDHFYYPSHGEHVPNEIGPYYQWNQHYEYPHDYHPQEYQDNEPLPAHNNQDGPSNHPYPREHARNLRDDSRPYNEHWAPIIHRE</sequence>
<dbReference type="GO" id="GO:0003677">
    <property type="term" value="F:DNA binding"/>
    <property type="evidence" value="ECO:0007669"/>
    <property type="project" value="UniProtKB-UniRule"/>
</dbReference>
<evidence type="ECO:0000256" key="1">
    <source>
        <dbReference type="ARBA" id="ARBA00023125"/>
    </source>
</evidence>
<comment type="caution">
    <text evidence="5">The sequence shown here is derived from an EMBL/GenBank/DDBJ whole genome shotgun (WGS) entry which is preliminary data.</text>
</comment>
<evidence type="ECO:0000256" key="3">
    <source>
        <dbReference type="SAM" id="MobiDB-lite"/>
    </source>
</evidence>
<feature type="compositionally biased region" description="Polar residues" evidence="3">
    <location>
        <begin position="44"/>
        <end position="56"/>
    </location>
</feature>
<dbReference type="Gene3D" id="1.10.30.10">
    <property type="entry name" value="High mobility group box domain"/>
    <property type="match status" value="2"/>
</dbReference>
<feature type="compositionally biased region" description="Basic residues" evidence="3">
    <location>
        <begin position="158"/>
        <end position="168"/>
    </location>
</feature>
<dbReference type="SMART" id="SM00398">
    <property type="entry name" value="HMG"/>
    <property type="match status" value="2"/>
</dbReference>
<dbReference type="InterPro" id="IPR036910">
    <property type="entry name" value="HMG_box_dom_sf"/>
</dbReference>
<reference evidence="5 6" key="1">
    <citation type="journal article" date="2021" name="Sci. Rep.">
        <title>The genome of the diatom Chaetoceros tenuissimus carries an ancient integrated fragment of an extant virus.</title>
        <authorList>
            <person name="Hongo Y."/>
            <person name="Kimura K."/>
            <person name="Takaki Y."/>
            <person name="Yoshida Y."/>
            <person name="Baba S."/>
            <person name="Kobayashi G."/>
            <person name="Nagasaki K."/>
            <person name="Hano T."/>
            <person name="Tomaru Y."/>
        </authorList>
    </citation>
    <scope>NUCLEOTIDE SEQUENCE [LARGE SCALE GENOMIC DNA]</scope>
    <source>
        <strain evidence="5 6">NIES-3715</strain>
    </source>
</reference>
<dbReference type="GO" id="GO:0005634">
    <property type="term" value="C:nucleus"/>
    <property type="evidence" value="ECO:0007669"/>
    <property type="project" value="UniProtKB-UniRule"/>
</dbReference>
<feature type="domain" description="HMG box" evidence="4">
    <location>
        <begin position="169"/>
        <end position="237"/>
    </location>
</feature>
<evidence type="ECO:0000259" key="4">
    <source>
        <dbReference type="PROSITE" id="PS50118"/>
    </source>
</evidence>
<keyword evidence="2" id="KW-0539">Nucleus</keyword>
<feature type="compositionally biased region" description="Polar residues" evidence="3">
    <location>
        <begin position="71"/>
        <end position="94"/>
    </location>
</feature>
<evidence type="ECO:0000256" key="2">
    <source>
        <dbReference type="PROSITE-ProRule" id="PRU00267"/>
    </source>
</evidence>
<feature type="region of interest" description="Disordered" evidence="3">
    <location>
        <begin position="149"/>
        <end position="169"/>
    </location>
</feature>
<dbReference type="PANTHER" id="PTHR48112">
    <property type="entry name" value="HIGH MOBILITY GROUP PROTEIN DSP1"/>
    <property type="match status" value="1"/>
</dbReference>
<feature type="region of interest" description="Disordered" evidence="3">
    <location>
        <begin position="1"/>
        <end position="21"/>
    </location>
</feature>
<feature type="region of interest" description="Disordered" evidence="3">
    <location>
        <begin position="332"/>
        <end position="371"/>
    </location>
</feature>
<dbReference type="Pfam" id="PF00505">
    <property type="entry name" value="HMG_box"/>
    <property type="match status" value="1"/>
</dbReference>
<evidence type="ECO:0000313" key="5">
    <source>
        <dbReference type="EMBL" id="GFH55009.1"/>
    </source>
</evidence>
<dbReference type="PANTHER" id="PTHR48112:SF22">
    <property type="entry name" value="MITOCHONDRIAL TRANSCRIPTION FACTOR A, ISOFORM B"/>
    <property type="match status" value="1"/>
</dbReference>
<protein>
    <recommendedName>
        <fullName evidence="4">HMG box domain-containing protein</fullName>
    </recommendedName>
</protein>
<feature type="DNA-binding region" description="HMG box" evidence="2">
    <location>
        <begin position="169"/>
        <end position="237"/>
    </location>
</feature>
<accession>A0AAD3H9K9</accession>
<dbReference type="AlphaFoldDB" id="A0AAD3H9K9"/>
<feature type="compositionally biased region" description="Basic and acidic residues" evidence="3">
    <location>
        <begin position="358"/>
        <end position="371"/>
    </location>
</feature>
<dbReference type="SUPFAM" id="SSF47095">
    <property type="entry name" value="HMG-box"/>
    <property type="match status" value="2"/>
</dbReference>
<dbReference type="Proteomes" id="UP001054902">
    <property type="component" value="Unassembled WGS sequence"/>
</dbReference>
<keyword evidence="1 2" id="KW-0238">DNA-binding</keyword>
<gene>
    <name evidence="5" type="ORF">CTEN210_11485</name>
</gene>
<dbReference type="EMBL" id="BLLK01000047">
    <property type="protein sequence ID" value="GFH55009.1"/>
    <property type="molecule type" value="Genomic_DNA"/>
</dbReference>
<dbReference type="InterPro" id="IPR009071">
    <property type="entry name" value="HMG_box_dom"/>
</dbReference>
<dbReference type="InterPro" id="IPR050342">
    <property type="entry name" value="HMGB"/>
</dbReference>
<dbReference type="PROSITE" id="PS50118">
    <property type="entry name" value="HMG_BOX_2"/>
    <property type="match status" value="1"/>
</dbReference>